<keyword evidence="3" id="KW-1185">Reference proteome</keyword>
<name>A0A2V4DVB8_9GAMM</name>
<feature type="region of interest" description="Disordered" evidence="1">
    <location>
        <begin position="1"/>
        <end position="25"/>
    </location>
</feature>
<proteinExistence type="predicted"/>
<dbReference type="OrthoDB" id="6402087at2"/>
<evidence type="ECO:0000313" key="3">
    <source>
        <dbReference type="Proteomes" id="UP000247673"/>
    </source>
</evidence>
<evidence type="ECO:0000313" key="2">
    <source>
        <dbReference type="EMBL" id="PXY91439.1"/>
    </source>
</evidence>
<evidence type="ECO:0000256" key="1">
    <source>
        <dbReference type="SAM" id="MobiDB-lite"/>
    </source>
</evidence>
<comment type="caution">
    <text evidence="2">The sequence shown here is derived from an EMBL/GenBank/DDBJ whole genome shotgun (WGS) entry which is preliminary data.</text>
</comment>
<organism evidence="2 3">
    <name type="scientific">Gilliamella apis</name>
    <dbReference type="NCBI Taxonomy" id="1970738"/>
    <lineage>
        <taxon>Bacteria</taxon>
        <taxon>Pseudomonadati</taxon>
        <taxon>Pseudomonadota</taxon>
        <taxon>Gammaproteobacteria</taxon>
        <taxon>Orbales</taxon>
        <taxon>Orbaceae</taxon>
        <taxon>Gilliamella</taxon>
    </lineage>
</organism>
<accession>A0A2V4DVB8</accession>
<gene>
    <name evidence="2" type="ORF">DKK78_03670</name>
</gene>
<reference evidence="2 3" key="1">
    <citation type="submission" date="2018-05" db="EMBL/GenBank/DDBJ databases">
        <title>Reference genomes for bee gut microbiota database.</title>
        <authorList>
            <person name="Ellegaard K.M."/>
        </authorList>
    </citation>
    <scope>NUCLEOTIDE SEQUENCE [LARGE SCALE GENOMIC DNA]</scope>
    <source>
        <strain evidence="2 3">ESL0172</strain>
    </source>
</reference>
<dbReference type="EMBL" id="QGLO01000004">
    <property type="protein sequence ID" value="PXY91439.1"/>
    <property type="molecule type" value="Genomic_DNA"/>
</dbReference>
<sequence length="115" mass="13283">MKQISRNPSFTPSPQLRNDLNSNSNGVTYRLNQIWDRYEYIIRTQSLELSIDEIHLLNSILNGTFIDPVLIDNLYSEIIDSDEYLAGNEIAKSLADKFKSANYMQLLATIERIKK</sequence>
<protein>
    <submittedName>
        <fullName evidence="2">Uncharacterized protein</fullName>
    </submittedName>
</protein>
<dbReference type="Proteomes" id="UP000247673">
    <property type="component" value="Unassembled WGS sequence"/>
</dbReference>
<dbReference type="AlphaFoldDB" id="A0A2V4DVB8"/>
<dbReference type="RefSeq" id="WP_110447407.1">
    <property type="nucleotide sequence ID" value="NZ_CP132381.1"/>
</dbReference>